<dbReference type="EMBL" id="JBHUOM010000004">
    <property type="protein sequence ID" value="MFD2934648.1"/>
    <property type="molecule type" value="Genomic_DNA"/>
</dbReference>
<dbReference type="InterPro" id="IPR009057">
    <property type="entry name" value="Homeodomain-like_sf"/>
</dbReference>
<proteinExistence type="predicted"/>
<dbReference type="InterPro" id="IPR018060">
    <property type="entry name" value="HTH_AraC"/>
</dbReference>
<evidence type="ECO:0000256" key="1">
    <source>
        <dbReference type="ARBA" id="ARBA00023015"/>
    </source>
</evidence>
<evidence type="ECO:0000313" key="5">
    <source>
        <dbReference type="EMBL" id="MFD2934648.1"/>
    </source>
</evidence>
<dbReference type="Pfam" id="PF12833">
    <property type="entry name" value="HTH_18"/>
    <property type="match status" value="1"/>
</dbReference>
<keyword evidence="6" id="KW-1185">Reference proteome</keyword>
<dbReference type="Proteomes" id="UP001597512">
    <property type="component" value="Unassembled WGS sequence"/>
</dbReference>
<evidence type="ECO:0000259" key="4">
    <source>
        <dbReference type="PROSITE" id="PS01124"/>
    </source>
</evidence>
<evidence type="ECO:0000313" key="6">
    <source>
        <dbReference type="Proteomes" id="UP001597512"/>
    </source>
</evidence>
<dbReference type="SUPFAM" id="SSF46689">
    <property type="entry name" value="Homeodomain-like"/>
    <property type="match status" value="1"/>
</dbReference>
<reference evidence="6" key="1">
    <citation type="journal article" date="2019" name="Int. J. Syst. Evol. Microbiol.">
        <title>The Global Catalogue of Microorganisms (GCM) 10K type strain sequencing project: providing services to taxonomists for standard genome sequencing and annotation.</title>
        <authorList>
            <consortium name="The Broad Institute Genomics Platform"/>
            <consortium name="The Broad Institute Genome Sequencing Center for Infectious Disease"/>
            <person name="Wu L."/>
            <person name="Ma J."/>
        </authorList>
    </citation>
    <scope>NUCLEOTIDE SEQUENCE [LARGE SCALE GENOMIC DNA]</scope>
    <source>
        <strain evidence="6">KCTC 52490</strain>
    </source>
</reference>
<feature type="domain" description="HTH araC/xylS-type" evidence="4">
    <location>
        <begin position="184"/>
        <end position="290"/>
    </location>
</feature>
<name>A0ABW6AJ59_9BACT</name>
<sequence>MKAPVEFPGLALNAVLKLRGFKVNRSKVPNSGPSTFGRRHFYKIVFSVGNVTVHYGDRIIQMDGVYLFFANPHVPYAAEILSERQTGYSCVFTENFIKSLERSDSLQNSPLFNVSSTSAFKLDEQQQARLAGIFENMIADEATNYLYKDDLMRTYIQLIIHEALRMRPADHFIQFNSASLRVTTQFLELLERQFPVENLNAPLKLKAAQDYASRLFIHVNYLNRAVKEMTGKSTTTLIAERITAEATALLQHTDWSVADIAYALGFEYPNYFSNFIKKTTGNTPTFYRAH</sequence>
<protein>
    <submittedName>
        <fullName evidence="5">Helix-turn-helix domain-containing protein</fullName>
    </submittedName>
</protein>
<keyword evidence="3" id="KW-0804">Transcription</keyword>
<keyword evidence="1" id="KW-0805">Transcription regulation</keyword>
<gene>
    <name evidence="5" type="ORF">ACFS25_12710</name>
</gene>
<evidence type="ECO:0000256" key="3">
    <source>
        <dbReference type="ARBA" id="ARBA00023163"/>
    </source>
</evidence>
<dbReference type="PROSITE" id="PS01124">
    <property type="entry name" value="HTH_ARAC_FAMILY_2"/>
    <property type="match status" value="1"/>
</dbReference>
<dbReference type="SMART" id="SM00342">
    <property type="entry name" value="HTH_ARAC"/>
    <property type="match status" value="1"/>
</dbReference>
<dbReference type="Gene3D" id="1.10.10.60">
    <property type="entry name" value="Homeodomain-like"/>
    <property type="match status" value="1"/>
</dbReference>
<keyword evidence="2" id="KW-0238">DNA-binding</keyword>
<organism evidence="5 6">
    <name type="scientific">Spirosoma flavum</name>
    <dbReference type="NCBI Taxonomy" id="2048557"/>
    <lineage>
        <taxon>Bacteria</taxon>
        <taxon>Pseudomonadati</taxon>
        <taxon>Bacteroidota</taxon>
        <taxon>Cytophagia</taxon>
        <taxon>Cytophagales</taxon>
        <taxon>Cytophagaceae</taxon>
        <taxon>Spirosoma</taxon>
    </lineage>
</organism>
<dbReference type="PANTHER" id="PTHR43280:SF32">
    <property type="entry name" value="TRANSCRIPTIONAL REGULATORY PROTEIN"/>
    <property type="match status" value="1"/>
</dbReference>
<dbReference type="PANTHER" id="PTHR43280">
    <property type="entry name" value="ARAC-FAMILY TRANSCRIPTIONAL REGULATOR"/>
    <property type="match status" value="1"/>
</dbReference>
<comment type="caution">
    <text evidence="5">The sequence shown here is derived from an EMBL/GenBank/DDBJ whole genome shotgun (WGS) entry which is preliminary data.</text>
</comment>
<evidence type="ECO:0000256" key="2">
    <source>
        <dbReference type="ARBA" id="ARBA00023125"/>
    </source>
</evidence>
<dbReference type="RefSeq" id="WP_381501049.1">
    <property type="nucleotide sequence ID" value="NZ_JBHUOM010000004.1"/>
</dbReference>
<accession>A0ABW6AJ59</accession>